<reference evidence="3" key="1">
    <citation type="submission" date="2015-02" db="EMBL/GenBank/DDBJ databases">
        <title>Characterization of two novel Thaumarchaeota isolated from the Northern Adriatic Sea.</title>
        <authorList>
            <person name="Bayer B."/>
            <person name="Vojvoda J."/>
            <person name="Offre P."/>
            <person name="Srivastava A."/>
            <person name="Elisabeth N."/>
            <person name="Garcia J.A.L."/>
            <person name="Schleper C."/>
            <person name="Herndl G.J."/>
        </authorList>
    </citation>
    <scope>NUCLEOTIDE SEQUENCE [LARGE SCALE GENOMIC DNA]</scope>
    <source>
        <strain evidence="3">D3C</strain>
    </source>
</reference>
<keyword evidence="3" id="KW-1185">Reference proteome</keyword>
<gene>
    <name evidence="2" type="ORF">NPIRD3C_0510</name>
</gene>
<sequence>MKITEKNRLYVWLSILFGTSFIAGIILHFGIFPNFDIKIENDFPNWSTLLVEIIVGIGIALIIYDHTKKIESREAEDLKLAIRGTYYSIWNLYHAILPYSKSEEIRSDRLTGLQILTILQTIRTTLSKCAQSIDGTQIETIQVDLLEIQEIVRSSTDPRADIEKLWTSNSSRFITAMVEIKDITKNNFEPLIPKTSRAKWL</sequence>
<evidence type="ECO:0000256" key="1">
    <source>
        <dbReference type="SAM" id="Phobius"/>
    </source>
</evidence>
<organism evidence="2 3">
    <name type="scientific">Nitrosopumilus piranensis</name>
    <dbReference type="NCBI Taxonomy" id="1582439"/>
    <lineage>
        <taxon>Archaea</taxon>
        <taxon>Nitrososphaerota</taxon>
        <taxon>Nitrososphaeria</taxon>
        <taxon>Nitrosopumilales</taxon>
        <taxon>Nitrosopumilaceae</taxon>
        <taxon>Nitrosopumilus</taxon>
    </lineage>
</organism>
<evidence type="ECO:0000313" key="2">
    <source>
        <dbReference type="EMBL" id="AJM91724.1"/>
    </source>
</evidence>
<feature type="transmembrane region" description="Helical" evidence="1">
    <location>
        <begin position="9"/>
        <end position="31"/>
    </location>
</feature>
<accession>A0A0C5BU57</accession>
<evidence type="ECO:0000313" key="3">
    <source>
        <dbReference type="Proteomes" id="UP000032027"/>
    </source>
</evidence>
<feature type="transmembrane region" description="Helical" evidence="1">
    <location>
        <begin position="43"/>
        <end position="64"/>
    </location>
</feature>
<dbReference type="Proteomes" id="UP000032027">
    <property type="component" value="Chromosome"/>
</dbReference>
<reference evidence="2 3" key="2">
    <citation type="journal article" date="2016" name="ISME J.">
        <title>Physiological and genomic characterization of two novel marine thaumarchaeal strains indicates niche differentiation.</title>
        <authorList>
            <person name="Bayer B."/>
            <person name="Vojvoda J."/>
            <person name="Offre P."/>
            <person name="Alves R.J."/>
            <person name="Elisabeth N.H."/>
            <person name="Garcia J.A."/>
            <person name="Volland J.M."/>
            <person name="Srivastava A."/>
            <person name="Schleper C."/>
            <person name="Herndl G.J."/>
        </authorList>
    </citation>
    <scope>NUCLEOTIDE SEQUENCE [LARGE SCALE GENOMIC DNA]</scope>
    <source>
        <strain evidence="2 3">D3C</strain>
    </source>
</reference>
<dbReference type="EMBL" id="CP010868">
    <property type="protein sequence ID" value="AJM91724.1"/>
    <property type="molecule type" value="Genomic_DNA"/>
</dbReference>
<dbReference type="PATRIC" id="fig|1582439.9.peg.514"/>
<keyword evidence="1" id="KW-1133">Transmembrane helix</keyword>
<dbReference type="KEGG" id="nid:NPIRD3C_0510"/>
<keyword evidence="1" id="KW-0472">Membrane</keyword>
<dbReference type="GeneID" id="41599670"/>
<name>A0A0C5BU57_9ARCH</name>
<keyword evidence="1" id="KW-0812">Transmembrane</keyword>
<dbReference type="STRING" id="1582439.NPIRD3C_0510"/>
<dbReference type="AlphaFoldDB" id="A0A0C5BU57"/>
<dbReference type="RefSeq" id="WP_148702692.1">
    <property type="nucleotide sequence ID" value="NZ_CP010868.1"/>
</dbReference>
<protein>
    <submittedName>
        <fullName evidence="2">Uncharacterized protein</fullName>
    </submittedName>
</protein>
<dbReference type="HOGENOM" id="CLU_1357862_0_0_2"/>
<proteinExistence type="predicted"/>
<reference evidence="2 3" key="3">
    <citation type="journal article" date="2019" name="Int. J. Syst. Evol. Microbiol.">
        <title>Nitrosopumilus adriaticus sp. nov. and Nitrosopumilus piranensis sp. nov., two ammonia-oxidizing archaea from the Adriatic Sea and members of the class Nitrososphaeria.</title>
        <authorList>
            <person name="Bayer B."/>
            <person name="Vojvoda J."/>
            <person name="Reinthaler T."/>
            <person name="Reyes C."/>
            <person name="Pinto M."/>
            <person name="Herndl G.J."/>
        </authorList>
    </citation>
    <scope>NUCLEOTIDE SEQUENCE [LARGE SCALE GENOMIC DNA]</scope>
    <source>
        <strain evidence="2 3">D3C</strain>
    </source>
</reference>